<evidence type="ECO:0000313" key="8">
    <source>
        <dbReference type="EMBL" id="KAJ1721421.1"/>
    </source>
</evidence>
<dbReference type="Proteomes" id="UP001149813">
    <property type="component" value="Unassembled WGS sequence"/>
</dbReference>
<feature type="compositionally biased region" description="Acidic residues" evidence="5">
    <location>
        <begin position="322"/>
        <end position="337"/>
    </location>
</feature>
<evidence type="ECO:0000256" key="2">
    <source>
        <dbReference type="ARBA" id="ARBA00022692"/>
    </source>
</evidence>
<feature type="compositionally biased region" description="Acidic residues" evidence="5">
    <location>
        <begin position="621"/>
        <end position="649"/>
    </location>
</feature>
<keyword evidence="9" id="KW-1185">Reference proteome</keyword>
<organism evidence="8 9">
    <name type="scientific">Coemansia erecta</name>
    <dbReference type="NCBI Taxonomy" id="147472"/>
    <lineage>
        <taxon>Eukaryota</taxon>
        <taxon>Fungi</taxon>
        <taxon>Fungi incertae sedis</taxon>
        <taxon>Zoopagomycota</taxon>
        <taxon>Kickxellomycotina</taxon>
        <taxon>Kickxellomycetes</taxon>
        <taxon>Kickxellales</taxon>
        <taxon>Kickxellaceae</taxon>
        <taxon>Coemansia</taxon>
    </lineage>
</organism>
<evidence type="ECO:0000256" key="5">
    <source>
        <dbReference type="SAM" id="MobiDB-lite"/>
    </source>
</evidence>
<accession>A0A9W8CRC3</accession>
<dbReference type="SUPFAM" id="SSF56112">
    <property type="entry name" value="Protein kinase-like (PK-like)"/>
    <property type="match status" value="1"/>
</dbReference>
<comment type="caution">
    <text evidence="8">The sequence shown here is derived from an EMBL/GenBank/DDBJ whole genome shotgun (WGS) entry which is preliminary data.</text>
</comment>
<dbReference type="InterPro" id="IPR011009">
    <property type="entry name" value="Kinase-like_dom_sf"/>
</dbReference>
<evidence type="ECO:0000259" key="7">
    <source>
        <dbReference type="PROSITE" id="PS51469"/>
    </source>
</evidence>
<dbReference type="Pfam" id="PF07738">
    <property type="entry name" value="Sad1_UNC"/>
    <property type="match status" value="1"/>
</dbReference>
<dbReference type="Gene3D" id="2.60.120.260">
    <property type="entry name" value="Galactose-binding domain-like"/>
    <property type="match status" value="1"/>
</dbReference>
<dbReference type="PROSITE" id="PS51469">
    <property type="entry name" value="SUN"/>
    <property type="match status" value="1"/>
</dbReference>
<comment type="subcellular location">
    <subcellularLocation>
        <location evidence="1">Endomembrane system</location>
    </subcellularLocation>
</comment>
<dbReference type="EMBL" id="JANBOJ010000173">
    <property type="protein sequence ID" value="KAJ1721421.1"/>
    <property type="molecule type" value="Genomic_DNA"/>
</dbReference>
<evidence type="ECO:0000313" key="9">
    <source>
        <dbReference type="Proteomes" id="UP001149813"/>
    </source>
</evidence>
<dbReference type="InterPro" id="IPR045120">
    <property type="entry name" value="Suco/Slp1-like"/>
</dbReference>
<feature type="compositionally biased region" description="Basic and acidic residues" evidence="5">
    <location>
        <begin position="650"/>
        <end position="666"/>
    </location>
</feature>
<keyword evidence="4 6" id="KW-0472">Membrane</keyword>
<gene>
    <name evidence="8" type="ORF">LPJ53_004051</name>
</gene>
<evidence type="ECO:0000256" key="4">
    <source>
        <dbReference type="ARBA" id="ARBA00023136"/>
    </source>
</evidence>
<feature type="region of interest" description="Disordered" evidence="5">
    <location>
        <begin position="322"/>
        <end position="361"/>
    </location>
</feature>
<proteinExistence type="predicted"/>
<name>A0A9W8CRC3_9FUNG</name>
<dbReference type="AlphaFoldDB" id="A0A9W8CRC3"/>
<keyword evidence="3 6" id="KW-1133">Transmembrane helix</keyword>
<dbReference type="PANTHER" id="PTHR12953:SF0">
    <property type="entry name" value="SUN DOMAIN-CONTAINING OSSIFICATION FACTOR"/>
    <property type="match status" value="1"/>
</dbReference>
<evidence type="ECO:0000256" key="1">
    <source>
        <dbReference type="ARBA" id="ARBA00004308"/>
    </source>
</evidence>
<dbReference type="SUPFAM" id="SSF49785">
    <property type="entry name" value="Galactose-binding domain-like"/>
    <property type="match status" value="1"/>
</dbReference>
<reference evidence="8" key="1">
    <citation type="submission" date="2022-07" db="EMBL/GenBank/DDBJ databases">
        <title>Phylogenomic reconstructions and comparative analyses of Kickxellomycotina fungi.</title>
        <authorList>
            <person name="Reynolds N.K."/>
            <person name="Stajich J.E."/>
            <person name="Barry K."/>
            <person name="Grigoriev I.V."/>
            <person name="Crous P."/>
            <person name="Smith M.E."/>
        </authorList>
    </citation>
    <scope>NUCLEOTIDE SEQUENCE</scope>
    <source>
        <strain evidence="8">NBRC 32514</strain>
    </source>
</reference>
<dbReference type="GO" id="GO:0016020">
    <property type="term" value="C:membrane"/>
    <property type="evidence" value="ECO:0007669"/>
    <property type="project" value="InterPro"/>
</dbReference>
<dbReference type="OrthoDB" id="266334at2759"/>
<dbReference type="InterPro" id="IPR008979">
    <property type="entry name" value="Galactose-bd-like_sf"/>
</dbReference>
<protein>
    <recommendedName>
        <fullName evidence="7">SUN domain-containing protein</fullName>
    </recommendedName>
</protein>
<feature type="region of interest" description="Disordered" evidence="5">
    <location>
        <begin position="591"/>
        <end position="692"/>
    </location>
</feature>
<dbReference type="InterPro" id="IPR012919">
    <property type="entry name" value="SUN_dom"/>
</dbReference>
<feature type="domain" description="SUN" evidence="7">
    <location>
        <begin position="340"/>
        <end position="507"/>
    </location>
</feature>
<feature type="region of interest" description="Disordered" evidence="5">
    <location>
        <begin position="545"/>
        <end position="564"/>
    </location>
</feature>
<dbReference type="PANTHER" id="PTHR12953">
    <property type="entry name" value="MEMBRANE PROTEIN CH1 RELATED"/>
    <property type="match status" value="1"/>
</dbReference>
<evidence type="ECO:0000256" key="3">
    <source>
        <dbReference type="ARBA" id="ARBA00022989"/>
    </source>
</evidence>
<keyword evidence="2 6" id="KW-0812">Transmembrane</keyword>
<dbReference type="Gene3D" id="3.90.1200.10">
    <property type="match status" value="1"/>
</dbReference>
<evidence type="ECO:0000256" key="6">
    <source>
        <dbReference type="SAM" id="Phobius"/>
    </source>
</evidence>
<dbReference type="GO" id="GO:0034975">
    <property type="term" value="P:protein folding in endoplasmic reticulum"/>
    <property type="evidence" value="ECO:0007669"/>
    <property type="project" value="TreeGrafter"/>
</dbReference>
<dbReference type="GO" id="GO:0005737">
    <property type="term" value="C:cytoplasm"/>
    <property type="evidence" value="ECO:0007669"/>
    <property type="project" value="TreeGrafter"/>
</dbReference>
<sequence length="835" mass="93622">MDSLKVHFDNIPANNVLGSVFYDMLRKQITEHRVFKNDKDELVACVDRFLDEKSQADSSQKTLLFGDLWSGSVLFNEKSRTVNLLDLEFIDIGLIYGDIAHFANHLLLVEFANKPDYDPRTDPCPEQVLAFLRSYRSTLEYECSEAFKALVTPETVRQSVVFFGMETARDVLTGYWCRCGESDPPGDDIPLNCQCADILLELSPACILALGSLLGTTYVLADIIDMPSTLLVTSTEQSVPLVLASVQQQVTAEMEVGVATAAPIDSFDTLRLVENAIQPDSGNALIVSAAKVDAAEYTYVPEDLAVDADADSEYEIVLSETEAESELITEEVPEDDEATTHASAESLAAPPETHRRDPKSLKGRFNYASSDCAAVVLKANREARGMTAILNSKKDQYMLNECSAESKFVVVELCDDILIDTLVMGNYEFFSSTFKDAMVYVSDRYPPKNNTWTLLGHFQARNTRDAQVFPVVDPKIWARYIKVDFVNHYGNEFYCPLTVFKVYGATQMEQYRKEEEEEDEETATLTVGVLARSGDHDYRLRFPFNEHNQQQQQPPVLRIGSGSPAKDYLRDMQGLVSGYDAYNGEEPSITQKTASIPKAPNLPWGYVGGPRSEVQNNGAVEADDAEEDDVEDVYDGDEDDDDDDNDAPVDSEKRPVDSDAVGDHGNGDAGPRNKPLGPPPKPETASQRGQESIFKTIMRRLNRVERNITLAYHYLEEQHMVFNLVLQQVEMNNVENMQLAIRQLNHSTAKQMQSLTTLSEEVWRAILYDLEEYQQKTQSDMDAMSRKLEFLAEEVLFEKRMNVAQLVLLLTIIVMIAVNKVVTKLALIPESKKEK</sequence>
<feature type="transmembrane region" description="Helical" evidence="6">
    <location>
        <begin position="806"/>
        <end position="827"/>
    </location>
</feature>
<dbReference type="GO" id="GO:0012505">
    <property type="term" value="C:endomembrane system"/>
    <property type="evidence" value="ECO:0007669"/>
    <property type="project" value="UniProtKB-SubCell"/>
</dbReference>